<name>A0A0R2CJQ6_9LACO</name>
<dbReference type="InterPro" id="IPR020578">
    <property type="entry name" value="Aminotrans_V_PyrdxlP_BS"/>
</dbReference>
<dbReference type="InterPro" id="IPR015424">
    <property type="entry name" value="PyrdxlP-dep_Trfase"/>
</dbReference>
<dbReference type="InterPro" id="IPR000192">
    <property type="entry name" value="Aminotrans_V_dom"/>
</dbReference>
<comment type="cofactor">
    <cofactor evidence="11">
        <name>pyridoxal 5'-phosphate</name>
        <dbReference type="ChEBI" id="CHEBI:597326"/>
    </cofactor>
    <text evidence="11">Binds 1 pyridoxal phosphate per subunit.</text>
</comment>
<comment type="catalytic activity">
    <reaction evidence="10 11 12">
        <text>O-phospho-L-serine + 2-oxoglutarate = 3-phosphooxypyruvate + L-glutamate</text>
        <dbReference type="Rhea" id="RHEA:14329"/>
        <dbReference type="ChEBI" id="CHEBI:16810"/>
        <dbReference type="ChEBI" id="CHEBI:18110"/>
        <dbReference type="ChEBI" id="CHEBI:29985"/>
        <dbReference type="ChEBI" id="CHEBI:57524"/>
        <dbReference type="EC" id="2.6.1.52"/>
    </reaction>
</comment>
<accession>A0A0R2CJQ6</accession>
<comment type="pathway">
    <text evidence="2 11 12">Amino-acid biosynthesis; L-serine biosynthesis; L-serine from 3-phospho-D-glycerate: step 2/3.</text>
</comment>
<dbReference type="Gene3D" id="3.90.1150.10">
    <property type="entry name" value="Aspartate Aminotransferase, domain 1"/>
    <property type="match status" value="1"/>
</dbReference>
<dbReference type="HAMAP" id="MF_00160">
    <property type="entry name" value="SerC_aminotrans_5"/>
    <property type="match status" value="1"/>
</dbReference>
<protein>
    <recommendedName>
        <fullName evidence="11">Phosphoserine aminotransferase</fullName>
        <ecNumber evidence="11">2.6.1.52</ecNumber>
    </recommendedName>
    <alternativeName>
        <fullName evidence="11">Phosphohydroxythreonine aminotransferase</fullName>
        <shortName evidence="11">PSAT</shortName>
    </alternativeName>
</protein>
<comment type="subunit">
    <text evidence="11">Homodimer.</text>
</comment>
<evidence type="ECO:0000256" key="9">
    <source>
        <dbReference type="ARBA" id="ARBA00047630"/>
    </source>
</evidence>
<dbReference type="GO" id="GO:0006564">
    <property type="term" value="P:L-serine biosynthetic process"/>
    <property type="evidence" value="ECO:0007669"/>
    <property type="project" value="UniProtKB-UniRule"/>
</dbReference>
<dbReference type="Gene3D" id="3.40.640.10">
    <property type="entry name" value="Type I PLP-dependent aspartate aminotransferase-like (Major domain)"/>
    <property type="match status" value="1"/>
</dbReference>
<evidence type="ECO:0000256" key="12">
    <source>
        <dbReference type="RuleBase" id="RU004505"/>
    </source>
</evidence>
<evidence type="ECO:0000313" key="14">
    <source>
        <dbReference type="EMBL" id="KRM88667.1"/>
    </source>
</evidence>
<feature type="binding site" evidence="11">
    <location>
        <position position="62"/>
    </location>
    <ligand>
        <name>L-glutamate</name>
        <dbReference type="ChEBI" id="CHEBI:29985"/>
    </ligand>
</feature>
<reference evidence="14 15" key="1">
    <citation type="journal article" date="2015" name="Genome Announc.">
        <title>Expanding the biotechnology potential of lactobacilli through comparative genomics of 213 strains and associated genera.</title>
        <authorList>
            <person name="Sun Z."/>
            <person name="Harris H.M."/>
            <person name="McCann A."/>
            <person name="Guo C."/>
            <person name="Argimon S."/>
            <person name="Zhang W."/>
            <person name="Yang X."/>
            <person name="Jeffery I.B."/>
            <person name="Cooney J.C."/>
            <person name="Kagawa T.F."/>
            <person name="Liu W."/>
            <person name="Song Y."/>
            <person name="Salvetti E."/>
            <person name="Wrobel A."/>
            <person name="Rasinkangas P."/>
            <person name="Parkhill J."/>
            <person name="Rea M.C."/>
            <person name="O'Sullivan O."/>
            <person name="Ritari J."/>
            <person name="Douillard F.P."/>
            <person name="Paul Ross R."/>
            <person name="Yang R."/>
            <person name="Briner A.E."/>
            <person name="Felis G.E."/>
            <person name="de Vos W.M."/>
            <person name="Barrangou R."/>
            <person name="Klaenhammer T.R."/>
            <person name="Caufield P.W."/>
            <person name="Cui Y."/>
            <person name="Zhang H."/>
            <person name="O'Toole P.W."/>
        </authorList>
    </citation>
    <scope>NUCLEOTIDE SEQUENCE [LARGE SCALE GENOMIC DNA]</scope>
    <source>
        <strain evidence="14 15">DSM 20605</strain>
    </source>
</reference>
<comment type="subcellular location">
    <subcellularLocation>
        <location evidence="11">Cytoplasm</location>
    </subcellularLocation>
</comment>
<dbReference type="GO" id="GO:0030170">
    <property type="term" value="F:pyridoxal phosphate binding"/>
    <property type="evidence" value="ECO:0007669"/>
    <property type="project" value="UniProtKB-UniRule"/>
</dbReference>
<dbReference type="eggNOG" id="COG1932">
    <property type="taxonomic scope" value="Bacteria"/>
</dbReference>
<dbReference type="Proteomes" id="UP000051576">
    <property type="component" value="Unassembled WGS sequence"/>
</dbReference>
<dbReference type="PANTHER" id="PTHR43247:SF1">
    <property type="entry name" value="PHOSPHOSERINE AMINOTRANSFERASE"/>
    <property type="match status" value="1"/>
</dbReference>
<dbReference type="GO" id="GO:0004648">
    <property type="term" value="F:O-phospho-L-serine:2-oxoglutarate aminotransferase activity"/>
    <property type="evidence" value="ECO:0007669"/>
    <property type="project" value="UniProtKB-UniRule"/>
</dbReference>
<keyword evidence="8 11" id="KW-0718">Serine biosynthesis</keyword>
<feature type="binding site" evidence="11">
    <location>
        <begin position="257"/>
        <end position="258"/>
    </location>
    <ligand>
        <name>pyridoxal 5'-phosphate</name>
        <dbReference type="ChEBI" id="CHEBI:597326"/>
    </ligand>
</feature>
<dbReference type="EC" id="2.6.1.52" evidence="11"/>
<feature type="binding site" evidence="11">
    <location>
        <position position="172"/>
    </location>
    <ligand>
        <name>pyridoxal 5'-phosphate</name>
        <dbReference type="ChEBI" id="CHEBI:597326"/>
    </ligand>
</feature>
<dbReference type="FunFam" id="3.90.1150.10:FF:000006">
    <property type="entry name" value="Phosphoserine aminotransferase"/>
    <property type="match status" value="1"/>
</dbReference>
<dbReference type="InterPro" id="IPR015422">
    <property type="entry name" value="PyrdxlP-dep_Trfase_small"/>
</dbReference>
<feature type="modified residue" description="N6-(pyridoxal phosphate)lysine" evidence="11">
    <location>
        <position position="217"/>
    </location>
</feature>
<keyword evidence="5 11" id="KW-0028">Amino-acid biosynthesis</keyword>
<dbReference type="PIRSF" id="PIRSF000525">
    <property type="entry name" value="SerC"/>
    <property type="match status" value="1"/>
</dbReference>
<keyword evidence="15" id="KW-1185">Reference proteome</keyword>
<dbReference type="PANTHER" id="PTHR43247">
    <property type="entry name" value="PHOSPHOSERINE AMINOTRANSFERASE"/>
    <property type="match status" value="1"/>
</dbReference>
<keyword evidence="11" id="KW-0963">Cytoplasm</keyword>
<dbReference type="STRING" id="1133569.FD21_GL000922"/>
<sequence>MLSLLLIRNKTKKIKKEVGSLQRVYNFSAGPAVLPAEVVRTVQEELPSYRRSGMSIMEISHRSSLFTDLQETAETDLRKLMQIPDNYDVLFLQGGGTLQFAMTAMNLAVKTKRVGFIDSGHWAQRAMEETALVKGTKAVVIASSKNQKYTQLPKIEPITGQFDYLHLTVNNTIEGTMYHQIPAELKKFPLVGDLSSIILGYNYQVTDFDLIYAGAQKNIGPAGLTVVILKHELLQNAPELPAMLSYPKQVQKHSALNTPPVFAIYVAGLVFKWLLAQGGVAAMQEKNEQKAQLLYAEIENSKLFKSPVAVEDRSLTNIPFVTGSAQLNQLFVAEAQAVGLLNLKGHRSVGGMRASLYNAMPLAGVKRLVEFMQEFERQHGGRN</sequence>
<evidence type="ECO:0000256" key="2">
    <source>
        <dbReference type="ARBA" id="ARBA00005099"/>
    </source>
</evidence>
<evidence type="ECO:0000256" key="7">
    <source>
        <dbReference type="ARBA" id="ARBA00022898"/>
    </source>
</evidence>
<keyword evidence="4 11" id="KW-0032">Aminotransferase</keyword>
<feature type="binding site" evidence="11">
    <location>
        <begin position="96"/>
        <end position="97"/>
    </location>
    <ligand>
        <name>pyridoxal 5'-phosphate</name>
        <dbReference type="ChEBI" id="CHEBI:597326"/>
    </ligand>
</feature>
<dbReference type="NCBIfam" id="TIGR01364">
    <property type="entry name" value="serC_1"/>
    <property type="match status" value="1"/>
</dbReference>
<evidence type="ECO:0000256" key="8">
    <source>
        <dbReference type="ARBA" id="ARBA00023299"/>
    </source>
</evidence>
<comment type="function">
    <text evidence="1 11">Catalyzes the reversible conversion of 3-phosphohydroxypyruvate to phosphoserine and of 3-hydroxy-2-oxo-4-phosphonooxybutanoate to phosphohydroxythreonine.</text>
</comment>
<gene>
    <name evidence="11" type="primary">serC</name>
    <name evidence="14" type="ORF">FD21_GL000922</name>
</gene>
<keyword evidence="7 11" id="KW-0663">Pyridoxal phosphate</keyword>
<evidence type="ECO:0000313" key="15">
    <source>
        <dbReference type="Proteomes" id="UP000051576"/>
    </source>
</evidence>
<dbReference type="NCBIfam" id="NF003764">
    <property type="entry name" value="PRK05355.1"/>
    <property type="match status" value="1"/>
</dbReference>
<organism evidence="14 15">
    <name type="scientific">Liquorilactobacillus vini DSM 20605</name>
    <dbReference type="NCBI Taxonomy" id="1133569"/>
    <lineage>
        <taxon>Bacteria</taxon>
        <taxon>Bacillati</taxon>
        <taxon>Bacillota</taxon>
        <taxon>Bacilli</taxon>
        <taxon>Lactobacillales</taxon>
        <taxon>Lactobacillaceae</taxon>
        <taxon>Liquorilactobacillus</taxon>
    </lineage>
</organism>
<evidence type="ECO:0000256" key="11">
    <source>
        <dbReference type="HAMAP-Rule" id="MF_00160"/>
    </source>
</evidence>
<dbReference type="InterPro" id="IPR015421">
    <property type="entry name" value="PyrdxlP-dep_Trfase_major"/>
</dbReference>
<proteinExistence type="inferred from homology"/>
<dbReference type="EMBL" id="AYYX01000025">
    <property type="protein sequence ID" value="KRM88667.1"/>
    <property type="molecule type" value="Genomic_DNA"/>
</dbReference>
<evidence type="ECO:0000259" key="13">
    <source>
        <dbReference type="Pfam" id="PF00266"/>
    </source>
</evidence>
<dbReference type="Pfam" id="PF00266">
    <property type="entry name" value="Aminotran_5"/>
    <property type="match status" value="1"/>
</dbReference>
<dbReference type="UniPathway" id="UPA00135">
    <property type="reaction ID" value="UER00197"/>
</dbReference>
<dbReference type="GO" id="GO:0005737">
    <property type="term" value="C:cytoplasm"/>
    <property type="evidence" value="ECO:0007669"/>
    <property type="project" value="UniProtKB-SubCell"/>
</dbReference>
<evidence type="ECO:0000256" key="1">
    <source>
        <dbReference type="ARBA" id="ARBA00003483"/>
    </source>
</evidence>
<evidence type="ECO:0000256" key="3">
    <source>
        <dbReference type="ARBA" id="ARBA00006904"/>
    </source>
</evidence>
<comment type="similarity">
    <text evidence="3 11">Belongs to the class-V pyridoxal-phosphate-dependent aminotransferase family. SerC subfamily.</text>
</comment>
<feature type="domain" description="Aminotransferase class V" evidence="13">
    <location>
        <begin position="24"/>
        <end position="368"/>
    </location>
</feature>
<keyword evidence="6 11" id="KW-0808">Transferase</keyword>
<dbReference type="PATRIC" id="fig|1133569.4.peg.1030"/>
<dbReference type="FunFam" id="3.40.640.10:FF:000010">
    <property type="entry name" value="Phosphoserine aminotransferase"/>
    <property type="match status" value="1"/>
</dbReference>
<evidence type="ECO:0000256" key="10">
    <source>
        <dbReference type="ARBA" id="ARBA00049007"/>
    </source>
</evidence>
<comment type="caution">
    <text evidence="14">The sequence shown here is derived from an EMBL/GenBank/DDBJ whole genome shotgun (WGS) entry which is preliminary data.</text>
</comment>
<dbReference type="AlphaFoldDB" id="A0A0R2CJQ6"/>
<dbReference type="InterPro" id="IPR022278">
    <property type="entry name" value="Pser_aminoTfrase"/>
</dbReference>
<evidence type="ECO:0000256" key="4">
    <source>
        <dbReference type="ARBA" id="ARBA00022576"/>
    </source>
</evidence>
<dbReference type="SUPFAM" id="SSF53383">
    <property type="entry name" value="PLP-dependent transferases"/>
    <property type="match status" value="1"/>
</dbReference>
<feature type="binding site" evidence="11">
    <location>
        <position position="216"/>
    </location>
    <ligand>
        <name>pyridoxal 5'-phosphate</name>
        <dbReference type="ChEBI" id="CHEBI:597326"/>
    </ligand>
</feature>
<comment type="catalytic activity">
    <reaction evidence="9 11">
        <text>4-(phosphooxy)-L-threonine + 2-oxoglutarate = (R)-3-hydroxy-2-oxo-4-phosphooxybutanoate + L-glutamate</text>
        <dbReference type="Rhea" id="RHEA:16573"/>
        <dbReference type="ChEBI" id="CHEBI:16810"/>
        <dbReference type="ChEBI" id="CHEBI:29985"/>
        <dbReference type="ChEBI" id="CHEBI:58452"/>
        <dbReference type="ChEBI" id="CHEBI:58538"/>
        <dbReference type="EC" id="2.6.1.52"/>
    </reaction>
</comment>
<comment type="caution">
    <text evidence="11">Lacks conserved residue(s) required for the propagation of feature annotation.</text>
</comment>
<evidence type="ECO:0000256" key="5">
    <source>
        <dbReference type="ARBA" id="ARBA00022605"/>
    </source>
</evidence>
<feature type="binding site" evidence="11">
    <location>
        <position position="122"/>
    </location>
    <ligand>
        <name>pyridoxal 5'-phosphate</name>
        <dbReference type="ChEBI" id="CHEBI:597326"/>
    </ligand>
</feature>
<evidence type="ECO:0000256" key="6">
    <source>
        <dbReference type="ARBA" id="ARBA00022679"/>
    </source>
</evidence>
<dbReference type="PROSITE" id="PS00595">
    <property type="entry name" value="AA_TRANSFER_CLASS_5"/>
    <property type="match status" value="1"/>
</dbReference>
<feature type="binding site" evidence="11">
    <location>
        <position position="193"/>
    </location>
    <ligand>
        <name>pyridoxal 5'-phosphate</name>
        <dbReference type="ChEBI" id="CHEBI:597326"/>
    </ligand>
</feature>